<proteinExistence type="predicted"/>
<feature type="domain" description="Carbohydrate-binding" evidence="1">
    <location>
        <begin position="20"/>
        <end position="210"/>
    </location>
</feature>
<protein>
    <submittedName>
        <fullName evidence="2">Endoxylanase</fullName>
    </submittedName>
</protein>
<dbReference type="GO" id="GO:0004553">
    <property type="term" value="F:hydrolase activity, hydrolyzing O-glycosyl compounds"/>
    <property type="evidence" value="ECO:0007669"/>
    <property type="project" value="InterPro"/>
</dbReference>
<keyword evidence="2" id="KW-0119">Carbohydrate metabolism</keyword>
<dbReference type="InterPro" id="IPR010502">
    <property type="entry name" value="Carb-bd_dom_fam9"/>
</dbReference>
<dbReference type="SUPFAM" id="SSF49344">
    <property type="entry name" value="CBD9-like"/>
    <property type="match status" value="1"/>
</dbReference>
<keyword evidence="2" id="KW-0378">Hydrolase</keyword>
<sequence length="212" mass="24841">MKNYNVNFIKENTLKINGLGNNPLWDTAEILTDFVSPWDAVEPGKIELRALWDVENIYFYYKVYDTNVHIVSKDDSVDSIGESDRVEIFFRTDTALNPYYCLEIDPTSRIMDFIAYPQKQFDFDWNWPKNDLMVKSKIEKDFFVVEIAISIQSLKNFNLIKNNTIEAGFYRAKYTIQENKLFKPTWISWVNPTTETPNFHIASSFGTLTLLL</sequence>
<keyword evidence="2" id="KW-0858">Xylan degradation</keyword>
<reference evidence="2 3" key="1">
    <citation type="submission" date="2019-12" db="EMBL/GenBank/DDBJ databases">
        <authorList>
            <person name="Kim Y.S."/>
        </authorList>
    </citation>
    <scope>NUCLEOTIDE SEQUENCE [LARGE SCALE GENOMIC DNA]</scope>
    <source>
        <strain evidence="2 3">GA093</strain>
    </source>
</reference>
<gene>
    <name evidence="2" type="ORF">GON26_19045</name>
</gene>
<evidence type="ECO:0000259" key="1">
    <source>
        <dbReference type="Pfam" id="PF06452"/>
    </source>
</evidence>
<name>A0A6I4NPT2_9FLAO</name>
<accession>A0A6I4NPT2</accession>
<keyword evidence="2" id="KW-0624">Polysaccharide degradation</keyword>
<dbReference type="EMBL" id="WSTB01000013">
    <property type="protein sequence ID" value="MWB96466.1"/>
    <property type="molecule type" value="Genomic_DNA"/>
</dbReference>
<dbReference type="Pfam" id="PF06452">
    <property type="entry name" value="CBM9_1"/>
    <property type="match status" value="1"/>
</dbReference>
<comment type="caution">
    <text evidence="2">The sequence shown here is derived from an EMBL/GenBank/DDBJ whole genome shotgun (WGS) entry which is preliminary data.</text>
</comment>
<evidence type="ECO:0000313" key="2">
    <source>
        <dbReference type="EMBL" id="MWB96466.1"/>
    </source>
</evidence>
<keyword evidence="2" id="KW-0326">Glycosidase</keyword>
<dbReference type="Proteomes" id="UP000471501">
    <property type="component" value="Unassembled WGS sequence"/>
</dbReference>
<evidence type="ECO:0000313" key="3">
    <source>
        <dbReference type="Proteomes" id="UP000471501"/>
    </source>
</evidence>
<keyword evidence="3" id="KW-1185">Reference proteome</keyword>
<dbReference type="GO" id="GO:0045493">
    <property type="term" value="P:xylan catabolic process"/>
    <property type="evidence" value="ECO:0007669"/>
    <property type="project" value="UniProtKB-KW"/>
</dbReference>
<dbReference type="RefSeq" id="WP_160376360.1">
    <property type="nucleotide sequence ID" value="NZ_WSTB01000013.1"/>
</dbReference>
<dbReference type="Gene3D" id="2.60.40.1190">
    <property type="match status" value="1"/>
</dbReference>
<dbReference type="GO" id="GO:0030246">
    <property type="term" value="F:carbohydrate binding"/>
    <property type="evidence" value="ECO:0007669"/>
    <property type="project" value="InterPro"/>
</dbReference>
<dbReference type="AlphaFoldDB" id="A0A6I4NPT2"/>
<organism evidence="2 3">
    <name type="scientific">Flavobacterium hydrocarbonoxydans</name>
    <dbReference type="NCBI Taxonomy" id="2683249"/>
    <lineage>
        <taxon>Bacteria</taxon>
        <taxon>Pseudomonadati</taxon>
        <taxon>Bacteroidota</taxon>
        <taxon>Flavobacteriia</taxon>
        <taxon>Flavobacteriales</taxon>
        <taxon>Flavobacteriaceae</taxon>
        <taxon>Flavobacterium</taxon>
    </lineage>
</organism>